<reference evidence="1 2" key="1">
    <citation type="journal article" date="2006" name="Syst. Appl. Microbiol.">
        <title>Anoxybacillus amylolyticus sp. nov., a thermophilic amylase producing bacterium isolated from Mount Rittmann (Antarctica).</title>
        <authorList>
            <person name="Poli A."/>
            <person name="Esposito E."/>
            <person name="Lama L."/>
            <person name="Orlando P."/>
            <person name="Nicolaus G."/>
            <person name="de Appolonia F."/>
            <person name="Gambacorta A."/>
            <person name="Nicolaus B."/>
        </authorList>
    </citation>
    <scope>NUCLEOTIDE SEQUENCE [LARGE SCALE GENOMIC DNA]</scope>
    <source>
        <strain evidence="1 2">DSM 15939</strain>
    </source>
</reference>
<dbReference type="InterPro" id="IPR025454">
    <property type="entry name" value="DUF4275"/>
</dbReference>
<gene>
    <name evidence="1" type="ORF">GFC30_1712</name>
</gene>
<organism evidence="1 2">
    <name type="scientific">Anoxybacteroides amylolyticum</name>
    <dbReference type="NCBI Taxonomy" id="294699"/>
    <lineage>
        <taxon>Bacteria</taxon>
        <taxon>Bacillati</taxon>
        <taxon>Bacillota</taxon>
        <taxon>Bacilli</taxon>
        <taxon>Bacillales</taxon>
        <taxon>Anoxybacillaceae</taxon>
        <taxon>Anoxybacteroides</taxon>
    </lineage>
</organism>
<accession>A0A167T1K7</accession>
<dbReference type="PATRIC" id="fig|294699.3.peg.1749"/>
<dbReference type="Proteomes" id="UP000076865">
    <property type="component" value="Chromosome"/>
</dbReference>
<dbReference type="Pfam" id="PF14101">
    <property type="entry name" value="DUF4275"/>
    <property type="match status" value="1"/>
</dbReference>
<evidence type="ECO:0000313" key="1">
    <source>
        <dbReference type="EMBL" id="ANB59307.1"/>
    </source>
</evidence>
<proteinExistence type="predicted"/>
<protein>
    <submittedName>
        <fullName evidence="1">Uncharacterized protein</fullName>
    </submittedName>
</protein>
<dbReference type="KEGG" id="aamy:GFC30_1712"/>
<keyword evidence="2" id="KW-1185">Reference proteome</keyword>
<dbReference type="EMBL" id="CP015438">
    <property type="protein sequence ID" value="ANB59307.1"/>
    <property type="molecule type" value="Genomic_DNA"/>
</dbReference>
<sequence>MGWIKKLQTKGVIVKELGKKGEQLRAQWESTFADHISSQEKTSIYFE</sequence>
<dbReference type="AlphaFoldDB" id="A0A167T1K7"/>
<name>A0A167T1K7_9BACL</name>
<evidence type="ECO:0000313" key="2">
    <source>
        <dbReference type="Proteomes" id="UP000076865"/>
    </source>
</evidence>